<name>A0ABV6YSM6_UNCC1</name>
<accession>A0ABV6YSM6</accession>
<evidence type="ECO:0000313" key="1">
    <source>
        <dbReference type="EMBL" id="MFC1849197.1"/>
    </source>
</evidence>
<gene>
    <name evidence="1" type="ORF">ACFL27_03210</name>
</gene>
<dbReference type="EMBL" id="JBHPBY010000025">
    <property type="protein sequence ID" value="MFC1849197.1"/>
    <property type="molecule type" value="Genomic_DNA"/>
</dbReference>
<dbReference type="Proteomes" id="UP001594351">
    <property type="component" value="Unassembled WGS sequence"/>
</dbReference>
<comment type="caution">
    <text evidence="1">The sequence shown here is derived from an EMBL/GenBank/DDBJ whole genome shotgun (WGS) entry which is preliminary data.</text>
</comment>
<keyword evidence="2" id="KW-1185">Reference proteome</keyword>
<sequence>MMPNDISPQKPDFPYWIEKPPFYLVPVCHYRVEFAESVRFAFQHIQPEAIAIELPESLAQAFNDAVQRLPELSVILHQAASGKPPLYLLVEPADPLVEAARLAQEKNIPLALIDLDLDEYGQFYDAIPDPYALMKIGHQAYFQQYRDFNQTQPKEDLDVQREQGMALNLKRFAQKTGAKRILVVTGMAHLTGILDSIHLPPVIPFGRKKKHHVQIFNVHPDSAKEVLYQYGFLSAVYEHVRLTLPADIDLTRFTVRKQGKLVTLKDLDDFFKPTSTEEDALAAAIQWAARRIFTNLNDPVQKQVDNINRQHSDWVIDRQKVALNLFQLAAMHYKQDTGEEVEPWQKKLFIKFSRNYALLQGNLLPDFFHLLIAARACVEDNFGYAFWRLGTYYPWQQEVSDKPTIRISGEDLYLGMRKIRIQRFIPRKRQRWNLIPLRKRPQEKIPGEWLTSYKGDMICSYPPEDIEIENWSGFLKKKASRTLSIEKKRTEPFTTSLLDGIDIRETIRNYLQQKIYVQEFGKVGGDVGAVVVIFDEDTDQDKYPFLMTWLGESYQEGDMALYSTHPLNHIVGPGISRCEYGGFMISYPPYRLFDIWSDETFHFTRSKSERLLAAALDYSLEKYVVYMAAHPPRPFYNSLAGQLKRTIVYLPLSSIAPPKMKKLRVFHVLSGHDKRASARDYIW</sequence>
<organism evidence="1 2">
    <name type="scientific">candidate division CSSED10-310 bacterium</name>
    <dbReference type="NCBI Taxonomy" id="2855610"/>
    <lineage>
        <taxon>Bacteria</taxon>
        <taxon>Bacteria division CSSED10-310</taxon>
    </lineage>
</organism>
<protein>
    <recommendedName>
        <fullName evidence="3">Haem-binding uptake Tiki superfamily ChaN domain-containing protein</fullName>
    </recommendedName>
</protein>
<evidence type="ECO:0000313" key="2">
    <source>
        <dbReference type="Proteomes" id="UP001594351"/>
    </source>
</evidence>
<proteinExistence type="predicted"/>
<reference evidence="1 2" key="1">
    <citation type="submission" date="2024-09" db="EMBL/GenBank/DDBJ databases">
        <title>Laminarin stimulates single cell rates of sulfate reduction while oxygen inhibits transcriptomic activity in coastal marine sediment.</title>
        <authorList>
            <person name="Lindsay M."/>
            <person name="Orcutt B."/>
            <person name="Emerson D."/>
            <person name="Stepanauskas R."/>
            <person name="D'Angelo T."/>
        </authorList>
    </citation>
    <scope>NUCLEOTIDE SEQUENCE [LARGE SCALE GENOMIC DNA]</scope>
    <source>
        <strain evidence="1">SAG AM-311-K15</strain>
    </source>
</reference>
<evidence type="ECO:0008006" key="3">
    <source>
        <dbReference type="Google" id="ProtNLM"/>
    </source>
</evidence>